<reference evidence="2" key="1">
    <citation type="journal article" date="2021" name="Nat. Commun.">
        <title>Genetic determinants of endophytism in the Arabidopsis root mycobiome.</title>
        <authorList>
            <person name="Mesny F."/>
            <person name="Miyauchi S."/>
            <person name="Thiergart T."/>
            <person name="Pickel B."/>
            <person name="Atanasova L."/>
            <person name="Karlsson M."/>
            <person name="Huettel B."/>
            <person name="Barry K.W."/>
            <person name="Haridas S."/>
            <person name="Chen C."/>
            <person name="Bauer D."/>
            <person name="Andreopoulos W."/>
            <person name="Pangilinan J."/>
            <person name="LaButti K."/>
            <person name="Riley R."/>
            <person name="Lipzen A."/>
            <person name="Clum A."/>
            <person name="Drula E."/>
            <person name="Henrissat B."/>
            <person name="Kohler A."/>
            <person name="Grigoriev I.V."/>
            <person name="Martin F.M."/>
            <person name="Hacquard S."/>
        </authorList>
    </citation>
    <scope>NUCLEOTIDE SEQUENCE</scope>
    <source>
        <strain evidence="2">MPI-SDFR-AT-0117</strain>
    </source>
</reference>
<name>A0A9P9ABI9_9PEZI</name>
<proteinExistence type="predicted"/>
<evidence type="ECO:0000313" key="3">
    <source>
        <dbReference type="Proteomes" id="UP000770015"/>
    </source>
</evidence>
<keyword evidence="3" id="KW-1185">Reference proteome</keyword>
<accession>A0A9P9ABI9</accession>
<protein>
    <submittedName>
        <fullName evidence="2">1-aminocyclopropane-1-carboxylic acid synthase</fullName>
    </submittedName>
</protein>
<dbReference type="Proteomes" id="UP000770015">
    <property type="component" value="Unassembled WGS sequence"/>
</dbReference>
<dbReference type="OrthoDB" id="7042322at2759"/>
<dbReference type="InterPro" id="IPR004839">
    <property type="entry name" value="Aminotransferase_I/II_large"/>
</dbReference>
<comment type="caution">
    <text evidence="2">The sequence shown here is derived from an EMBL/GenBank/DDBJ whole genome shotgun (WGS) entry which is preliminary data.</text>
</comment>
<dbReference type="InterPro" id="IPR015421">
    <property type="entry name" value="PyrdxlP-dep_Trfase_major"/>
</dbReference>
<dbReference type="SUPFAM" id="SSF53383">
    <property type="entry name" value="PLP-dependent transferases"/>
    <property type="match status" value="1"/>
</dbReference>
<feature type="domain" description="Aminotransferase class I/classII large" evidence="1">
    <location>
        <begin position="3"/>
        <end position="64"/>
    </location>
</feature>
<dbReference type="GO" id="GO:0030170">
    <property type="term" value="F:pyridoxal phosphate binding"/>
    <property type="evidence" value="ECO:0007669"/>
    <property type="project" value="InterPro"/>
</dbReference>
<evidence type="ECO:0000313" key="2">
    <source>
        <dbReference type="EMBL" id="KAH6693426.1"/>
    </source>
</evidence>
<gene>
    <name evidence="2" type="ORF">F5X68DRAFT_128656</name>
</gene>
<dbReference type="AlphaFoldDB" id="A0A9P9ABI9"/>
<dbReference type="Gene3D" id="3.40.640.10">
    <property type="entry name" value="Type I PLP-dependent aspartate aminotransferase-like (Major domain)"/>
    <property type="match status" value="1"/>
</dbReference>
<sequence length="77" mass="8631">EVLEAYLRFCQRHNSHLISDEIYAMSVWKNLDTPDAPSFTSVLSIESGIVDPGLVHVLWGMSKVCLARGVIHVHVEL</sequence>
<organism evidence="2 3">
    <name type="scientific">Plectosphaerella plurivora</name>
    <dbReference type="NCBI Taxonomy" id="936078"/>
    <lineage>
        <taxon>Eukaryota</taxon>
        <taxon>Fungi</taxon>
        <taxon>Dikarya</taxon>
        <taxon>Ascomycota</taxon>
        <taxon>Pezizomycotina</taxon>
        <taxon>Sordariomycetes</taxon>
        <taxon>Hypocreomycetidae</taxon>
        <taxon>Glomerellales</taxon>
        <taxon>Plectosphaerellaceae</taxon>
        <taxon>Plectosphaerella</taxon>
    </lineage>
</organism>
<dbReference type="InterPro" id="IPR015424">
    <property type="entry name" value="PyrdxlP-dep_Trfase"/>
</dbReference>
<dbReference type="Pfam" id="PF00155">
    <property type="entry name" value="Aminotran_1_2"/>
    <property type="match status" value="1"/>
</dbReference>
<feature type="non-terminal residue" evidence="2">
    <location>
        <position position="1"/>
    </location>
</feature>
<dbReference type="EMBL" id="JAGSXJ010000003">
    <property type="protein sequence ID" value="KAH6693426.1"/>
    <property type="molecule type" value="Genomic_DNA"/>
</dbReference>
<evidence type="ECO:0000259" key="1">
    <source>
        <dbReference type="Pfam" id="PF00155"/>
    </source>
</evidence>